<feature type="region of interest" description="Disordered" evidence="7">
    <location>
        <begin position="332"/>
        <end position="357"/>
    </location>
</feature>
<dbReference type="Gene3D" id="1.25.40.10">
    <property type="entry name" value="Tetratricopeptide repeat domain"/>
    <property type="match status" value="2"/>
</dbReference>
<feature type="repeat" description="TPR" evidence="5">
    <location>
        <begin position="496"/>
        <end position="529"/>
    </location>
</feature>
<evidence type="ECO:0000259" key="8">
    <source>
        <dbReference type="PROSITE" id="PS50011"/>
    </source>
</evidence>
<dbReference type="PROSITE" id="PS50011">
    <property type="entry name" value="PROTEIN_KINASE_DOM"/>
    <property type="match status" value="1"/>
</dbReference>
<dbReference type="InterPro" id="IPR011990">
    <property type="entry name" value="TPR-like_helical_dom_sf"/>
</dbReference>
<protein>
    <submittedName>
        <fullName evidence="9">Serine/threonine-protein kinase</fullName>
    </submittedName>
</protein>
<dbReference type="PROSITE" id="PS50005">
    <property type="entry name" value="TPR"/>
    <property type="match status" value="1"/>
</dbReference>
<dbReference type="RefSeq" id="WP_120603638.1">
    <property type="nucleotide sequence ID" value="NZ_RAWE01000055.1"/>
</dbReference>
<dbReference type="InterPro" id="IPR008266">
    <property type="entry name" value="Tyr_kinase_AS"/>
</dbReference>
<name>A0A3A8K508_9BACT</name>
<evidence type="ECO:0000313" key="9">
    <source>
        <dbReference type="EMBL" id="RKH02397.1"/>
    </source>
</evidence>
<evidence type="ECO:0000256" key="6">
    <source>
        <dbReference type="PROSITE-ProRule" id="PRU10141"/>
    </source>
</evidence>
<dbReference type="GO" id="GO:0004674">
    <property type="term" value="F:protein serine/threonine kinase activity"/>
    <property type="evidence" value="ECO:0007669"/>
    <property type="project" value="TreeGrafter"/>
</dbReference>
<organism evidence="9 10">
    <name type="scientific">Corallococcus carmarthensis</name>
    <dbReference type="NCBI Taxonomy" id="2316728"/>
    <lineage>
        <taxon>Bacteria</taxon>
        <taxon>Pseudomonadati</taxon>
        <taxon>Myxococcota</taxon>
        <taxon>Myxococcia</taxon>
        <taxon>Myxococcales</taxon>
        <taxon>Cystobacterineae</taxon>
        <taxon>Myxococcaceae</taxon>
        <taxon>Corallococcus</taxon>
    </lineage>
</organism>
<dbReference type="InterPro" id="IPR011009">
    <property type="entry name" value="Kinase-like_dom_sf"/>
</dbReference>
<keyword evidence="5" id="KW-0802">TPR repeat</keyword>
<dbReference type="InterPro" id="IPR019734">
    <property type="entry name" value="TPR_rpt"/>
</dbReference>
<dbReference type="PANTHER" id="PTHR43289">
    <property type="entry name" value="MITOGEN-ACTIVATED PROTEIN KINASE KINASE KINASE 20-RELATED"/>
    <property type="match status" value="1"/>
</dbReference>
<gene>
    <name evidence="9" type="ORF">D7X32_17205</name>
</gene>
<dbReference type="EMBL" id="RAWE01000055">
    <property type="protein sequence ID" value="RKH02397.1"/>
    <property type="molecule type" value="Genomic_DNA"/>
</dbReference>
<dbReference type="OrthoDB" id="9801841at2"/>
<dbReference type="Gene3D" id="1.10.510.10">
    <property type="entry name" value="Transferase(Phosphotransferase) domain 1"/>
    <property type="match status" value="1"/>
</dbReference>
<evidence type="ECO:0000256" key="4">
    <source>
        <dbReference type="ARBA" id="ARBA00022840"/>
    </source>
</evidence>
<evidence type="ECO:0000256" key="2">
    <source>
        <dbReference type="ARBA" id="ARBA00022741"/>
    </source>
</evidence>
<dbReference type="PROSITE" id="PS00107">
    <property type="entry name" value="PROTEIN_KINASE_ATP"/>
    <property type="match status" value="1"/>
</dbReference>
<keyword evidence="3 9" id="KW-0418">Kinase</keyword>
<accession>A0A3A8K508</accession>
<dbReference type="AlphaFoldDB" id="A0A3A8K508"/>
<evidence type="ECO:0000256" key="7">
    <source>
        <dbReference type="SAM" id="MobiDB-lite"/>
    </source>
</evidence>
<dbReference type="Pfam" id="PF00069">
    <property type="entry name" value="Pkinase"/>
    <property type="match status" value="1"/>
</dbReference>
<keyword evidence="2 6" id="KW-0547">Nucleotide-binding</keyword>
<dbReference type="CDD" id="cd14014">
    <property type="entry name" value="STKc_PknB_like"/>
    <property type="match status" value="1"/>
</dbReference>
<dbReference type="SUPFAM" id="SSF56112">
    <property type="entry name" value="Protein kinase-like (PK-like)"/>
    <property type="match status" value="1"/>
</dbReference>
<dbReference type="PROSITE" id="PS00109">
    <property type="entry name" value="PROTEIN_KINASE_TYR"/>
    <property type="match status" value="1"/>
</dbReference>
<dbReference type="GO" id="GO:0005524">
    <property type="term" value="F:ATP binding"/>
    <property type="evidence" value="ECO:0007669"/>
    <property type="project" value="UniProtKB-UniRule"/>
</dbReference>
<evidence type="ECO:0000256" key="3">
    <source>
        <dbReference type="ARBA" id="ARBA00022777"/>
    </source>
</evidence>
<dbReference type="Pfam" id="PF13432">
    <property type="entry name" value="TPR_16"/>
    <property type="match status" value="1"/>
</dbReference>
<dbReference type="SUPFAM" id="SSF48452">
    <property type="entry name" value="TPR-like"/>
    <property type="match status" value="1"/>
</dbReference>
<dbReference type="PANTHER" id="PTHR43289:SF6">
    <property type="entry name" value="SERINE_THREONINE-PROTEIN KINASE NEKL-3"/>
    <property type="match status" value="1"/>
</dbReference>
<evidence type="ECO:0000256" key="1">
    <source>
        <dbReference type="ARBA" id="ARBA00022679"/>
    </source>
</evidence>
<keyword evidence="1" id="KW-0808">Transferase</keyword>
<reference evidence="10" key="1">
    <citation type="submission" date="2018-09" db="EMBL/GenBank/DDBJ databases">
        <authorList>
            <person name="Livingstone P.G."/>
            <person name="Whitworth D.E."/>
        </authorList>
    </citation>
    <scope>NUCLEOTIDE SEQUENCE [LARGE SCALE GENOMIC DNA]</scope>
    <source>
        <strain evidence="10">CA043D</strain>
    </source>
</reference>
<keyword evidence="10" id="KW-1185">Reference proteome</keyword>
<dbReference type="Proteomes" id="UP000268313">
    <property type="component" value="Unassembled WGS sequence"/>
</dbReference>
<evidence type="ECO:0000313" key="10">
    <source>
        <dbReference type="Proteomes" id="UP000268313"/>
    </source>
</evidence>
<proteinExistence type="predicted"/>
<sequence length="681" mass="74713">MALQAGDTFGRYELVSWLGRGGMAETWRAQLVGDAGVTKPVLIKKVLPEYANDEAFISMFISEARISATLSHGNVAQVFDFGRVEGEYFLAMEFVDGQPLHHALKRAMKSGMSALPIPIAVFIAIEMCRGLHYAHTRTDSSGQPLGIVHRDISPDNVLLGYEGQVKIVDFGIAKAQLIRDIKTEPGVVKGKYLFFSPEQARGEEVDARTDVWATSVVLYELLCGKLPVEGPPQVVMMRVARGEFPSLSESRPDLPEALNRIVLKALHPEQSQRFESSHAFAEALSGFLYANHPRASSLSAAHLLRMLFREDLLAQGRELSVPASFKEELKSWREQEPALAKKPPRPRPLLHTGRIPLPESDMESVEDEAPAALAPATSLRKWALGLSTTGLAIGASCLWLLTSTDVPPEPLGAPRPIERPPTAVQSLSDDARSPTAIAAPSPQATGNAPLTVEPLPASALSLADYQDRIHARVQRGELREAVDLAHQCSTRFPQEGECHLLLGMLYARLNDSRTSVTHYQRFLEYAPATHPSRAKVVQILDDANALSSASGRVAKPETFADMMDVGRTAFRDEKFPEAAATFRNALAMKPGSLDAKLELGLTLIQLMPGTPADHKQAVKLLEDVTHRQSNIRRAWLGLETAYTLTGNKAKARRAHDRYLLMSPRNMANPAKAREMLKNLGR</sequence>
<evidence type="ECO:0000256" key="5">
    <source>
        <dbReference type="PROSITE-ProRule" id="PRU00339"/>
    </source>
</evidence>
<comment type="caution">
    <text evidence="9">The sequence shown here is derived from an EMBL/GenBank/DDBJ whole genome shotgun (WGS) entry which is preliminary data.</text>
</comment>
<feature type="binding site" evidence="6">
    <location>
        <position position="45"/>
    </location>
    <ligand>
        <name>ATP</name>
        <dbReference type="ChEBI" id="CHEBI:30616"/>
    </ligand>
</feature>
<dbReference type="InterPro" id="IPR017441">
    <property type="entry name" value="Protein_kinase_ATP_BS"/>
</dbReference>
<dbReference type="InterPro" id="IPR000719">
    <property type="entry name" value="Prot_kinase_dom"/>
</dbReference>
<dbReference type="Gene3D" id="3.30.200.20">
    <property type="entry name" value="Phosphorylase Kinase, domain 1"/>
    <property type="match status" value="1"/>
</dbReference>
<keyword evidence="4 6" id="KW-0067">ATP-binding</keyword>
<feature type="domain" description="Protein kinase" evidence="8">
    <location>
        <begin position="12"/>
        <end position="288"/>
    </location>
</feature>